<dbReference type="InterPro" id="IPR050166">
    <property type="entry name" value="ABC_transporter_ATP-bind"/>
</dbReference>
<keyword evidence="5 7" id="KW-0067">ATP-binding</keyword>
<dbReference type="InterPro" id="IPR003593">
    <property type="entry name" value="AAA+_ATPase"/>
</dbReference>
<dbReference type="PROSITE" id="PS00211">
    <property type="entry name" value="ABC_TRANSPORTER_1"/>
    <property type="match status" value="1"/>
</dbReference>
<comment type="similarity">
    <text evidence="2">Belongs to the ABC transporter superfamily. Nitrate/nitrite/cyanate uptake transporter (NitT) (TC 3.A.1.16) family.</text>
</comment>
<dbReference type="InterPro" id="IPR018632">
    <property type="entry name" value="AAA-associated_dom_C"/>
</dbReference>
<dbReference type="InterPro" id="IPR003439">
    <property type="entry name" value="ABC_transporter-like_ATP-bd"/>
</dbReference>
<dbReference type="RefSeq" id="WP_016865029.1">
    <property type="nucleotide sequence ID" value="NZ_CAWNVR010000160.1"/>
</dbReference>
<dbReference type="PANTHER" id="PTHR42788">
    <property type="entry name" value="TAURINE IMPORT ATP-BINDING PROTEIN-RELATED"/>
    <property type="match status" value="1"/>
</dbReference>
<keyword evidence="8" id="KW-1185">Reference proteome</keyword>
<dbReference type="Pfam" id="PF09821">
    <property type="entry name" value="AAA_assoc_C"/>
    <property type="match status" value="1"/>
</dbReference>
<comment type="subcellular location">
    <subcellularLocation>
        <location evidence="1">Cell inner membrane</location>
        <topology evidence="1">Peripheral membrane protein</topology>
    </subcellularLocation>
</comment>
<keyword evidence="4" id="KW-0547">Nucleotide-binding</keyword>
<proteinExistence type="inferred from homology"/>
<keyword evidence="3" id="KW-0813">Transport</keyword>
<dbReference type="Pfam" id="PF00005">
    <property type="entry name" value="ABC_tran"/>
    <property type="match status" value="1"/>
</dbReference>
<dbReference type="SMART" id="SM00382">
    <property type="entry name" value="AAA"/>
    <property type="match status" value="1"/>
</dbReference>
<dbReference type="PANTHER" id="PTHR42788:SF13">
    <property type="entry name" value="ALIPHATIC SULFONATES IMPORT ATP-BINDING PROTEIN SSUB"/>
    <property type="match status" value="1"/>
</dbReference>
<comment type="caution">
    <text evidence="7">The sequence shown here is derived from an EMBL/GenBank/DDBJ whole genome shotgun (WGS) entry which is preliminary data.</text>
</comment>
<evidence type="ECO:0000256" key="1">
    <source>
        <dbReference type="ARBA" id="ARBA00004417"/>
    </source>
</evidence>
<dbReference type="Gene3D" id="3.40.50.300">
    <property type="entry name" value="P-loop containing nucleotide triphosphate hydrolases"/>
    <property type="match status" value="1"/>
</dbReference>
<dbReference type="AlphaFoldDB" id="A0A2N6JUF1"/>
<feature type="domain" description="ABC transporter" evidence="6">
    <location>
        <begin position="13"/>
        <end position="249"/>
    </location>
</feature>
<name>A0A2N6JUF1_FISMU</name>
<dbReference type="PROSITE" id="PS50893">
    <property type="entry name" value="ABC_TRANSPORTER_2"/>
    <property type="match status" value="1"/>
</dbReference>
<evidence type="ECO:0000313" key="8">
    <source>
        <dbReference type="Proteomes" id="UP000235036"/>
    </source>
</evidence>
<dbReference type="Proteomes" id="UP000235036">
    <property type="component" value="Unassembled WGS sequence"/>
</dbReference>
<evidence type="ECO:0000259" key="6">
    <source>
        <dbReference type="PROSITE" id="PS50893"/>
    </source>
</evidence>
<evidence type="ECO:0000256" key="2">
    <source>
        <dbReference type="ARBA" id="ARBA00009440"/>
    </source>
</evidence>
<evidence type="ECO:0000256" key="4">
    <source>
        <dbReference type="ARBA" id="ARBA00022741"/>
    </source>
</evidence>
<gene>
    <name evidence="7" type="ORF">CEN44_28730</name>
</gene>
<evidence type="ECO:0000313" key="7">
    <source>
        <dbReference type="EMBL" id="PLZ81259.1"/>
    </source>
</evidence>
<dbReference type="InterPro" id="IPR027417">
    <property type="entry name" value="P-loop_NTPase"/>
</dbReference>
<sequence>MTATTQATDEIMISVEQVNKSFPLPEGKGEFIVLRDINLTVRAGEVVALLGRSGSGKSTLLRIMAGLIPPSQGQVICNGKRLQGVNQDVAMVFQSFALLPWLTVQENVELGLEARGVSLAKRQRQALKAIDLVGLDGFESAYPKELSGGMKQRVGFARALVIEPQVLFMDEPFSALDVLTSENLRGEIDDLWNAGNFPSRSILIVTHNIEEAVFLADRVIILGANPGRVRGEVLIDLPRPHDRTSDRFKALVDYIYTVMTNPEAEVTGEVALPTPKIPTQRAKSPYAQVLPYARVGGISGLLELIVEQPEGREDIPHLAERLQLEVDDLLPILDAAVILGFAEVTQGDVRLTDIGRDFATTTILRSKDLFRQQVLQNVPMLVSMVQTLREKRNGSMRADFFLDLLDEHFPHIVAERQFATAIDWGRYAELFEYDANEERLYLPETVATE</sequence>
<dbReference type="InterPro" id="IPR017871">
    <property type="entry name" value="ABC_transporter-like_CS"/>
</dbReference>
<dbReference type="GO" id="GO:0005886">
    <property type="term" value="C:plasma membrane"/>
    <property type="evidence" value="ECO:0007669"/>
    <property type="project" value="UniProtKB-SubCell"/>
</dbReference>
<reference evidence="7 8" key="1">
    <citation type="submission" date="2017-08" db="EMBL/GenBank/DDBJ databases">
        <title>Genomes of Fischerella (Mastigocladus) sp. strains.</title>
        <authorList>
            <person name="Miller S.R."/>
        </authorList>
    </citation>
    <scope>NUCLEOTIDE SEQUENCE [LARGE SCALE GENOMIC DNA]</scope>
    <source>
        <strain evidence="7 8">CCMEE 5323</strain>
    </source>
</reference>
<organism evidence="7 8">
    <name type="scientific">Fischerella muscicola CCMEE 5323</name>
    <dbReference type="NCBI Taxonomy" id="2019572"/>
    <lineage>
        <taxon>Bacteria</taxon>
        <taxon>Bacillati</taxon>
        <taxon>Cyanobacteriota</taxon>
        <taxon>Cyanophyceae</taxon>
        <taxon>Nostocales</taxon>
        <taxon>Hapalosiphonaceae</taxon>
        <taxon>Fischerella</taxon>
    </lineage>
</organism>
<dbReference type="SUPFAM" id="SSF52540">
    <property type="entry name" value="P-loop containing nucleoside triphosphate hydrolases"/>
    <property type="match status" value="1"/>
</dbReference>
<protein>
    <submittedName>
        <fullName evidence="7">Nitrate ABC transporter ATP-binding protein</fullName>
    </submittedName>
</protein>
<dbReference type="EMBL" id="NRQW01000724">
    <property type="protein sequence ID" value="PLZ81259.1"/>
    <property type="molecule type" value="Genomic_DNA"/>
</dbReference>
<accession>A0A2N6JUF1</accession>
<dbReference type="CDD" id="cd03293">
    <property type="entry name" value="ABC_NrtD_SsuB_transporters"/>
    <property type="match status" value="1"/>
</dbReference>
<dbReference type="GO" id="GO:0016887">
    <property type="term" value="F:ATP hydrolysis activity"/>
    <property type="evidence" value="ECO:0007669"/>
    <property type="project" value="InterPro"/>
</dbReference>
<evidence type="ECO:0000256" key="5">
    <source>
        <dbReference type="ARBA" id="ARBA00022840"/>
    </source>
</evidence>
<dbReference type="GO" id="GO:0005524">
    <property type="term" value="F:ATP binding"/>
    <property type="evidence" value="ECO:0007669"/>
    <property type="project" value="UniProtKB-KW"/>
</dbReference>
<evidence type="ECO:0000256" key="3">
    <source>
        <dbReference type="ARBA" id="ARBA00022448"/>
    </source>
</evidence>